<comment type="caution">
    <text evidence="2">The sequence shown here is derived from an EMBL/GenBank/DDBJ whole genome shotgun (WGS) entry which is preliminary data.</text>
</comment>
<dbReference type="AlphaFoldDB" id="A0AAV1IH09"/>
<reference evidence="2 3" key="1">
    <citation type="submission" date="2023-10" db="EMBL/GenBank/DDBJ databases">
        <authorList>
            <person name="Maclean D."/>
            <person name="Macfadyen A."/>
        </authorList>
    </citation>
    <scope>NUCLEOTIDE SEQUENCE [LARGE SCALE GENOMIC DNA]</scope>
</reference>
<sequence length="313" mass="35386">MLPDGAAADHCCSHSSSAFFPAYKGLLYRSNGRRALAERCFSVPRAEKEKRRKEIMIGTGKRAFSKIEKQEKIRNERQRREIDEMKRLLPDRLNDPLLDVGSGLDPYALSAGRVQQKSSGGQNSLHRVEGVRLREWDDALTVGELNEKYRRAEWLRQAEEEAITLHHEQRSRGTVPSYGQALAMATLMEQMHLEEDGYDPYRLPYWIRASFIMEERWGELEAEFNAGKAAMQLAEDWGVSEELQAKLDTNAPELFEGEPDLPPVPNAIDDLLEIALPGTAGYRQDSAAQTDFIRDILPEGDNDPPASEAAKEE</sequence>
<organism evidence="2 3">
    <name type="scientific">Coccomyxa viridis</name>
    <dbReference type="NCBI Taxonomy" id="1274662"/>
    <lineage>
        <taxon>Eukaryota</taxon>
        <taxon>Viridiplantae</taxon>
        <taxon>Chlorophyta</taxon>
        <taxon>core chlorophytes</taxon>
        <taxon>Trebouxiophyceae</taxon>
        <taxon>Trebouxiophyceae incertae sedis</taxon>
        <taxon>Coccomyxaceae</taxon>
        <taxon>Coccomyxa</taxon>
    </lineage>
</organism>
<evidence type="ECO:0000313" key="3">
    <source>
        <dbReference type="Proteomes" id="UP001314263"/>
    </source>
</evidence>
<keyword evidence="3" id="KW-1185">Reference proteome</keyword>
<dbReference type="EMBL" id="CAUYUE010000015">
    <property type="protein sequence ID" value="CAK0786593.1"/>
    <property type="molecule type" value="Genomic_DNA"/>
</dbReference>
<evidence type="ECO:0000313" key="2">
    <source>
        <dbReference type="EMBL" id="CAK0786593.1"/>
    </source>
</evidence>
<name>A0AAV1IH09_9CHLO</name>
<gene>
    <name evidence="2" type="ORF">CVIRNUC_009807</name>
</gene>
<proteinExistence type="predicted"/>
<dbReference type="Proteomes" id="UP001314263">
    <property type="component" value="Unassembled WGS sequence"/>
</dbReference>
<evidence type="ECO:0000256" key="1">
    <source>
        <dbReference type="SAM" id="MobiDB-lite"/>
    </source>
</evidence>
<feature type="region of interest" description="Disordered" evidence="1">
    <location>
        <begin position="285"/>
        <end position="313"/>
    </location>
</feature>
<accession>A0AAV1IH09</accession>
<protein>
    <submittedName>
        <fullName evidence="2">Uncharacterized protein</fullName>
    </submittedName>
</protein>